<proteinExistence type="inferred from homology"/>
<dbReference type="Pfam" id="PF25137">
    <property type="entry name" value="ADH_Fe_C"/>
    <property type="match status" value="1"/>
</dbReference>
<dbReference type="RefSeq" id="WP_119525553.1">
    <property type="nucleotide sequence ID" value="NZ_NRHC01000088.1"/>
</dbReference>
<evidence type="ECO:0000259" key="5">
    <source>
        <dbReference type="Pfam" id="PF25137"/>
    </source>
</evidence>
<comment type="cofactor">
    <cofactor evidence="1">
        <name>Fe cation</name>
        <dbReference type="ChEBI" id="CHEBI:24875"/>
    </cofactor>
</comment>
<evidence type="ECO:0000313" key="7">
    <source>
        <dbReference type="Proteomes" id="UP000265691"/>
    </source>
</evidence>
<dbReference type="Gene3D" id="1.20.1090.10">
    <property type="entry name" value="Dehydroquinate synthase-like - alpha domain"/>
    <property type="match status" value="1"/>
</dbReference>
<evidence type="ECO:0000256" key="1">
    <source>
        <dbReference type="ARBA" id="ARBA00001962"/>
    </source>
</evidence>
<feature type="domain" description="Fe-containing alcohol dehydrogenase-like C-terminal" evidence="5">
    <location>
        <begin position="208"/>
        <end position="406"/>
    </location>
</feature>
<dbReference type="OrthoDB" id="9815791at2"/>
<dbReference type="EMBL" id="NRHC01000088">
    <property type="protein sequence ID" value="RIY31564.1"/>
    <property type="molecule type" value="Genomic_DNA"/>
</dbReference>
<keyword evidence="3" id="KW-0560">Oxidoreductase</keyword>
<accession>A0A3A1Y685</accession>
<dbReference type="InterPro" id="IPR044731">
    <property type="entry name" value="BDH-like"/>
</dbReference>
<dbReference type="SUPFAM" id="SSF56796">
    <property type="entry name" value="Dehydroquinate synthase-like"/>
    <property type="match status" value="1"/>
</dbReference>
<evidence type="ECO:0000313" key="6">
    <source>
        <dbReference type="EMBL" id="RIY31564.1"/>
    </source>
</evidence>
<dbReference type="Proteomes" id="UP000265691">
    <property type="component" value="Unassembled WGS sequence"/>
</dbReference>
<dbReference type="PANTHER" id="PTHR43633:SF1">
    <property type="entry name" value="ALCOHOL DEHYDROGENASE YQHD"/>
    <property type="match status" value="1"/>
</dbReference>
<organism evidence="6 7">
    <name type="scientific">Psittacicella hinzii</name>
    <dbReference type="NCBI Taxonomy" id="2028575"/>
    <lineage>
        <taxon>Bacteria</taxon>
        <taxon>Pseudomonadati</taxon>
        <taxon>Pseudomonadota</taxon>
        <taxon>Gammaproteobacteria</taxon>
        <taxon>Pasteurellales</taxon>
        <taxon>Psittacicellaceae</taxon>
        <taxon>Psittacicella</taxon>
    </lineage>
</organism>
<dbReference type="InterPro" id="IPR001670">
    <property type="entry name" value="ADH_Fe/GldA"/>
</dbReference>
<dbReference type="FunFam" id="3.40.50.1970:FF:000003">
    <property type="entry name" value="Alcohol dehydrogenase, iron-containing"/>
    <property type="match status" value="1"/>
</dbReference>
<name>A0A3A1Y685_9GAMM</name>
<dbReference type="Pfam" id="PF00465">
    <property type="entry name" value="Fe-ADH"/>
    <property type="match status" value="1"/>
</dbReference>
<evidence type="ECO:0000259" key="4">
    <source>
        <dbReference type="Pfam" id="PF00465"/>
    </source>
</evidence>
<dbReference type="GO" id="GO:0046872">
    <property type="term" value="F:metal ion binding"/>
    <property type="evidence" value="ECO:0007669"/>
    <property type="project" value="InterPro"/>
</dbReference>
<gene>
    <name evidence="6" type="ORF">CKF54_06505</name>
</gene>
<dbReference type="GO" id="GO:0005829">
    <property type="term" value="C:cytosol"/>
    <property type="evidence" value="ECO:0007669"/>
    <property type="project" value="TreeGrafter"/>
</dbReference>
<keyword evidence="7" id="KW-1185">Reference proteome</keyword>
<reference evidence="6 7" key="1">
    <citation type="submission" date="2017-08" db="EMBL/GenBank/DDBJ databases">
        <title>Reclassification of Bisgaard taxon 37 and 44.</title>
        <authorList>
            <person name="Christensen H."/>
        </authorList>
    </citation>
    <scope>NUCLEOTIDE SEQUENCE [LARGE SCALE GENOMIC DNA]</scope>
    <source>
        <strain evidence="6 7">B96_3</strain>
    </source>
</reference>
<dbReference type="CDD" id="cd08187">
    <property type="entry name" value="BDH"/>
    <property type="match status" value="1"/>
</dbReference>
<sequence length="441" mass="50274">MFNFDFYNPTKVLFGENQLARLPELLPEKAHVLLLYGQGSVKRLGILEQIKNLLQEHDFAYSEFGGIKPNPEMGQLVEAIYTARKHKVNYILAIGGGSVIDAAKFISGHVQIDNFDILLFELENECFEMAEQDYLFNPDNLEAKNQHTPFGVVLTCLGTGSEMNRWAVISDNLRKIKVDFGHEDLFPQFTIIDPSLTFSLPVKQIQNGVVDAVVHVFEQYLLEDKAYSHNDVACFMAESLLRVLWKYGPLTVAEPTNYEYRSNFCWAATMALNGYLSVGLEAEDWSTHQIGHMLTAHYGIEHAPSLTAVFISNLQLRFKEKQARLARFAREVLHSSLSGEQAARFALIEIAKFFTQMQMPISLRDYRLEALPAVMDKITTSMALTNQKAYGEFSKVKKKQIAQILRNPSLLRNHLPTHSLKIRTNQRCSYKIVKFKAWLNK</sequence>
<comment type="similarity">
    <text evidence="2">Belongs to the iron-containing alcohol dehydrogenase family.</text>
</comment>
<feature type="domain" description="Alcohol dehydrogenase iron-type/glycerol dehydrogenase GldA" evidence="4">
    <location>
        <begin position="9"/>
        <end position="194"/>
    </location>
</feature>
<dbReference type="GO" id="GO:1990002">
    <property type="term" value="F:methylglyoxal reductase (NADPH) (acetol producing) activity"/>
    <property type="evidence" value="ECO:0007669"/>
    <property type="project" value="TreeGrafter"/>
</dbReference>
<protein>
    <submittedName>
        <fullName evidence="6">Uncharacterized protein</fullName>
    </submittedName>
</protein>
<dbReference type="Gene3D" id="3.40.50.1970">
    <property type="match status" value="1"/>
</dbReference>
<dbReference type="GO" id="GO:1990362">
    <property type="term" value="F:butanol dehydrogenase (NAD+) activity"/>
    <property type="evidence" value="ECO:0007669"/>
    <property type="project" value="InterPro"/>
</dbReference>
<dbReference type="GO" id="GO:0008106">
    <property type="term" value="F:alcohol dehydrogenase (NADP+) activity"/>
    <property type="evidence" value="ECO:0007669"/>
    <property type="project" value="TreeGrafter"/>
</dbReference>
<comment type="caution">
    <text evidence="6">The sequence shown here is derived from an EMBL/GenBank/DDBJ whole genome shotgun (WGS) entry which is preliminary data.</text>
</comment>
<dbReference type="AlphaFoldDB" id="A0A3A1Y685"/>
<dbReference type="InterPro" id="IPR056798">
    <property type="entry name" value="ADH_Fe_C"/>
</dbReference>
<evidence type="ECO:0000256" key="3">
    <source>
        <dbReference type="ARBA" id="ARBA00023002"/>
    </source>
</evidence>
<dbReference type="PANTHER" id="PTHR43633">
    <property type="entry name" value="ALCOHOL DEHYDROGENASE YQHD"/>
    <property type="match status" value="1"/>
</dbReference>
<evidence type="ECO:0000256" key="2">
    <source>
        <dbReference type="ARBA" id="ARBA00007358"/>
    </source>
</evidence>